<reference evidence="1 2" key="1">
    <citation type="submission" date="2024-09" db="EMBL/GenBank/DDBJ databases">
        <title>Genome sequencing and assembly of Phytophthora oleae, isolate VK10A, causative agent of rot of olive drupes.</title>
        <authorList>
            <person name="Conti Taguali S."/>
            <person name="Riolo M."/>
            <person name="La Spada F."/>
            <person name="Cacciola S.O."/>
            <person name="Dionisio G."/>
        </authorList>
    </citation>
    <scope>NUCLEOTIDE SEQUENCE [LARGE SCALE GENOMIC DNA]</scope>
    <source>
        <strain evidence="1 2">VK10A</strain>
    </source>
</reference>
<organism evidence="1 2">
    <name type="scientific">Phytophthora oleae</name>
    <dbReference type="NCBI Taxonomy" id="2107226"/>
    <lineage>
        <taxon>Eukaryota</taxon>
        <taxon>Sar</taxon>
        <taxon>Stramenopiles</taxon>
        <taxon>Oomycota</taxon>
        <taxon>Peronosporomycetes</taxon>
        <taxon>Peronosporales</taxon>
        <taxon>Peronosporaceae</taxon>
        <taxon>Phytophthora</taxon>
    </lineage>
</organism>
<comment type="caution">
    <text evidence="1">The sequence shown here is derived from an EMBL/GenBank/DDBJ whole genome shotgun (WGS) entry which is preliminary data.</text>
</comment>
<sequence length="122" mass="13746">MAKYAVKSDEQHLASAHVLKENQTLLQKLVTQHQAVAQEDQNELGKINSRIDMISAEILQMKSETSLAVEKINTLKDTVNEIKPGTLVFDKDDLYPDWDVTGPAADHTVQYKKADLERLVDK</sequence>
<dbReference type="AlphaFoldDB" id="A0ABD3G1L4"/>
<protein>
    <submittedName>
        <fullName evidence="1">Uncharacterized protein</fullName>
    </submittedName>
</protein>
<dbReference type="EMBL" id="JBIMZQ010000006">
    <property type="protein sequence ID" value="KAL3671104.1"/>
    <property type="molecule type" value="Genomic_DNA"/>
</dbReference>
<accession>A0ABD3G1L4</accession>
<evidence type="ECO:0000313" key="2">
    <source>
        <dbReference type="Proteomes" id="UP001632037"/>
    </source>
</evidence>
<proteinExistence type="predicted"/>
<gene>
    <name evidence="1" type="ORF">V7S43_004286</name>
</gene>
<keyword evidence="2" id="KW-1185">Reference proteome</keyword>
<evidence type="ECO:0000313" key="1">
    <source>
        <dbReference type="EMBL" id="KAL3671104.1"/>
    </source>
</evidence>
<dbReference type="Proteomes" id="UP001632037">
    <property type="component" value="Unassembled WGS sequence"/>
</dbReference>
<name>A0ABD3G1L4_9STRA</name>